<evidence type="ECO:0000256" key="1">
    <source>
        <dbReference type="SAM" id="MobiDB-lite"/>
    </source>
</evidence>
<evidence type="ECO:0000313" key="2">
    <source>
        <dbReference type="EMBL" id="BCU03373.1"/>
    </source>
</evidence>
<name>A0A811BNA1_9VIRU</name>
<protein>
    <submittedName>
        <fullName evidence="2">Uncharacterized protein</fullName>
    </submittedName>
</protein>
<dbReference type="EMBL" id="LC625835">
    <property type="protein sequence ID" value="BCU03373.1"/>
    <property type="molecule type" value="Genomic_DNA"/>
</dbReference>
<feature type="region of interest" description="Disordered" evidence="1">
    <location>
        <begin position="74"/>
        <end position="121"/>
    </location>
</feature>
<evidence type="ECO:0000313" key="3">
    <source>
        <dbReference type="Proteomes" id="UP001253637"/>
    </source>
</evidence>
<dbReference type="Proteomes" id="UP001253637">
    <property type="component" value="Segment"/>
</dbReference>
<reference evidence="2" key="1">
    <citation type="submission" date="2021-04" db="EMBL/GenBank/DDBJ databases">
        <title>Draft Genome Sequence of Pandoravirus japonicus, Isolated from the Sabaishi River of Niigata, Japan.</title>
        <authorList>
            <person name="Hosokawa N."/>
            <person name="Takahashi H."/>
            <person name="Aoki K."/>
            <person name="Takemura M."/>
        </authorList>
    </citation>
    <scope>NUCLEOTIDE SEQUENCE</scope>
</reference>
<sequence length="121" mass="13875">MNFARARQGGFLFPRLSIETPRVGARGAVLVCRHGGSVRARALCRALCRRLAFEAFFILIVDKQYSLIPFFPVSLTEGTGRDKKTQRIGSMREKRKKGKKNAEEKGRHRPHRRTRHGNEEK</sequence>
<proteinExistence type="predicted"/>
<accession>A0A811BNA1</accession>
<organism evidence="2 3">
    <name type="scientific">Pandoravirus japonicus</name>
    <dbReference type="NCBI Taxonomy" id="2823154"/>
    <lineage>
        <taxon>Viruses</taxon>
        <taxon>Pandoravirus</taxon>
    </lineage>
</organism>